<keyword evidence="5" id="KW-0813">Transport</keyword>
<evidence type="ECO:0000313" key="18">
    <source>
        <dbReference type="EMBL" id="QQO80810.1"/>
    </source>
</evidence>
<dbReference type="PANTHER" id="PTHR11435:SF1">
    <property type="entry name" value="NADH-UBIQUINONE OXIDOREDUCTASE CHAIN 6"/>
    <property type="match status" value="1"/>
</dbReference>
<sequence length="160" mass="19189">MKMLMMTNMMMNMMFLLMKHPMSMGLTIILQTMIVSMTTGMMFKSFWFSYILFLMYIGGMMIMFIYMTSLMPNMMFHMKNKMIIMALLLLMMTYYTMNKYQKMSNLDMKQMNEQTIMLMKMHMKSTNHNTILMAMYLMYTMITVYNMTESNTSAMKLSKN</sequence>
<dbReference type="AlphaFoldDB" id="A0A7T8E6Y2"/>
<evidence type="ECO:0000256" key="6">
    <source>
        <dbReference type="ARBA" id="ARBA00022660"/>
    </source>
</evidence>
<keyword evidence="12 18" id="KW-0496">Mitochondrion</keyword>
<protein>
    <recommendedName>
        <fullName evidence="4">NADH-ubiquinone oxidoreductase chain 6</fullName>
        <ecNumber evidence="3">7.1.1.2</ecNumber>
    </recommendedName>
    <alternativeName>
        <fullName evidence="14">NADH dehydrogenase subunit 6</fullName>
    </alternativeName>
</protein>
<name>A0A7T8E6Y2_9NEOP</name>
<dbReference type="EC" id="7.1.1.2" evidence="3"/>
<evidence type="ECO:0000256" key="1">
    <source>
        <dbReference type="ARBA" id="ARBA00004225"/>
    </source>
</evidence>
<evidence type="ECO:0000256" key="5">
    <source>
        <dbReference type="ARBA" id="ARBA00022448"/>
    </source>
</evidence>
<dbReference type="PANTHER" id="PTHR11435">
    <property type="entry name" value="NADH UBIQUINONE OXIDOREDUCTASE SUBUNIT ND6"/>
    <property type="match status" value="1"/>
</dbReference>
<geneLocation type="mitochondrion" evidence="18"/>
<evidence type="ECO:0000256" key="9">
    <source>
        <dbReference type="ARBA" id="ARBA00022982"/>
    </source>
</evidence>
<organism evidence="18">
    <name type="scientific">Cryptophyllium westwoodii</name>
    <dbReference type="NCBI Taxonomy" id="2778107"/>
    <lineage>
        <taxon>Eukaryota</taxon>
        <taxon>Metazoa</taxon>
        <taxon>Ecdysozoa</taxon>
        <taxon>Arthropoda</taxon>
        <taxon>Hexapoda</taxon>
        <taxon>Insecta</taxon>
        <taxon>Pterygota</taxon>
        <taxon>Neoptera</taxon>
        <taxon>Polyneoptera</taxon>
        <taxon>Phasmatodea</taxon>
        <taxon>Verophasmatodea</taxon>
        <taxon>Areolatae</taxon>
        <taxon>Phyllioidea</taxon>
        <taxon>Phylliidae</taxon>
        <taxon>Phylliinae</taxon>
        <taxon>Phylliini</taxon>
        <taxon>Cryptophyllium</taxon>
    </lineage>
</organism>
<reference evidence="18" key="1">
    <citation type="submission" date="2020-11" db="EMBL/GenBank/DDBJ databases">
        <title>The near complete mitochondrial genomes of Phyllium westwoodii.</title>
        <authorList>
            <person name="Dong Z.W."/>
            <person name="Li J."/>
            <person name="Mao C.Y."/>
            <person name="He J.W."/>
            <person name="Li X.Y."/>
        </authorList>
    </citation>
    <scope>NUCLEOTIDE SEQUENCE</scope>
</reference>
<gene>
    <name evidence="18" type="primary">nad6</name>
</gene>
<keyword evidence="7 16" id="KW-0812">Transmembrane</keyword>
<evidence type="ECO:0000256" key="16">
    <source>
        <dbReference type="SAM" id="Phobius"/>
    </source>
</evidence>
<comment type="subcellular location">
    <subcellularLocation>
        <location evidence="1">Mitochondrion membrane</location>
        <topology evidence="1">Multi-pass membrane protein</topology>
    </subcellularLocation>
</comment>
<evidence type="ECO:0000256" key="8">
    <source>
        <dbReference type="ARBA" id="ARBA00022967"/>
    </source>
</evidence>
<comment type="catalytic activity">
    <reaction evidence="15">
        <text>a ubiquinone + NADH + 5 H(+)(in) = a ubiquinol + NAD(+) + 4 H(+)(out)</text>
        <dbReference type="Rhea" id="RHEA:29091"/>
        <dbReference type="Rhea" id="RHEA-COMP:9565"/>
        <dbReference type="Rhea" id="RHEA-COMP:9566"/>
        <dbReference type="ChEBI" id="CHEBI:15378"/>
        <dbReference type="ChEBI" id="CHEBI:16389"/>
        <dbReference type="ChEBI" id="CHEBI:17976"/>
        <dbReference type="ChEBI" id="CHEBI:57540"/>
        <dbReference type="ChEBI" id="CHEBI:57945"/>
        <dbReference type="EC" id="7.1.1.2"/>
    </reaction>
</comment>
<evidence type="ECO:0000256" key="12">
    <source>
        <dbReference type="ARBA" id="ARBA00023128"/>
    </source>
</evidence>
<keyword evidence="13 16" id="KW-0472">Membrane</keyword>
<evidence type="ECO:0000256" key="14">
    <source>
        <dbReference type="ARBA" id="ARBA00031019"/>
    </source>
</evidence>
<feature type="transmembrane region" description="Helical" evidence="16">
    <location>
        <begin position="50"/>
        <end position="68"/>
    </location>
</feature>
<keyword evidence="8" id="KW-1278">Translocase</keyword>
<dbReference type="EMBL" id="MW229063">
    <property type="protein sequence ID" value="QQO80810.1"/>
    <property type="molecule type" value="Genomic_DNA"/>
</dbReference>
<accession>A0A7T8E6Y2</accession>
<keyword evidence="10 16" id="KW-1133">Transmembrane helix</keyword>
<evidence type="ECO:0000256" key="13">
    <source>
        <dbReference type="ARBA" id="ARBA00023136"/>
    </source>
</evidence>
<evidence type="ECO:0000256" key="10">
    <source>
        <dbReference type="ARBA" id="ARBA00022989"/>
    </source>
</evidence>
<feature type="transmembrane region" description="Helical" evidence="16">
    <location>
        <begin position="80"/>
        <end position="97"/>
    </location>
</feature>
<evidence type="ECO:0000256" key="17">
    <source>
        <dbReference type="SAM" id="SignalP"/>
    </source>
</evidence>
<proteinExistence type="inferred from homology"/>
<comment type="similarity">
    <text evidence="2">Belongs to the complex I subunit 6 family.</text>
</comment>
<dbReference type="GO" id="GO:0031966">
    <property type="term" value="C:mitochondrial membrane"/>
    <property type="evidence" value="ECO:0007669"/>
    <property type="project" value="UniProtKB-SubCell"/>
</dbReference>
<evidence type="ECO:0000256" key="2">
    <source>
        <dbReference type="ARBA" id="ARBA00005698"/>
    </source>
</evidence>
<evidence type="ECO:0000256" key="3">
    <source>
        <dbReference type="ARBA" id="ARBA00012944"/>
    </source>
</evidence>
<dbReference type="InterPro" id="IPR050269">
    <property type="entry name" value="ComplexI_Subunit6"/>
</dbReference>
<evidence type="ECO:0000256" key="11">
    <source>
        <dbReference type="ARBA" id="ARBA00023027"/>
    </source>
</evidence>
<keyword evidence="6" id="KW-0679">Respiratory chain</keyword>
<feature type="transmembrane region" description="Helical" evidence="16">
    <location>
        <begin position="130"/>
        <end position="148"/>
    </location>
</feature>
<feature type="chain" id="PRO_5030690884" description="NADH-ubiquinone oxidoreductase chain 6" evidence="17">
    <location>
        <begin position="26"/>
        <end position="160"/>
    </location>
</feature>
<evidence type="ECO:0000256" key="4">
    <source>
        <dbReference type="ARBA" id="ARBA00021095"/>
    </source>
</evidence>
<dbReference type="GO" id="GO:0008137">
    <property type="term" value="F:NADH dehydrogenase (ubiquinone) activity"/>
    <property type="evidence" value="ECO:0007669"/>
    <property type="project" value="UniProtKB-EC"/>
</dbReference>
<feature type="signal peptide" evidence="17">
    <location>
        <begin position="1"/>
        <end position="25"/>
    </location>
</feature>
<keyword evidence="17" id="KW-0732">Signal</keyword>
<keyword evidence="9" id="KW-0249">Electron transport</keyword>
<evidence type="ECO:0000256" key="15">
    <source>
        <dbReference type="ARBA" id="ARBA00049551"/>
    </source>
</evidence>
<evidence type="ECO:0000256" key="7">
    <source>
        <dbReference type="ARBA" id="ARBA00022692"/>
    </source>
</evidence>
<keyword evidence="11" id="KW-0520">NAD</keyword>